<protein>
    <submittedName>
        <fullName evidence="1">Uncharacterized protein</fullName>
    </submittedName>
</protein>
<dbReference type="AlphaFoldDB" id="A0A9D1DUP3"/>
<accession>A0A9D1DUP3</accession>
<gene>
    <name evidence="1" type="ORF">IAB38_04455</name>
</gene>
<organism evidence="1 2">
    <name type="scientific">Candidatus Onthousia excrementipullorum</name>
    <dbReference type="NCBI Taxonomy" id="2840884"/>
    <lineage>
        <taxon>Bacteria</taxon>
        <taxon>Bacillati</taxon>
        <taxon>Bacillota</taxon>
        <taxon>Bacilli</taxon>
        <taxon>Candidatus Onthousia</taxon>
    </lineage>
</organism>
<evidence type="ECO:0000313" key="2">
    <source>
        <dbReference type="Proteomes" id="UP000824232"/>
    </source>
</evidence>
<reference evidence="1" key="1">
    <citation type="submission" date="2020-10" db="EMBL/GenBank/DDBJ databases">
        <authorList>
            <person name="Gilroy R."/>
        </authorList>
    </citation>
    <scope>NUCLEOTIDE SEQUENCE</scope>
    <source>
        <strain evidence="1">CHK184-20233</strain>
    </source>
</reference>
<dbReference type="Proteomes" id="UP000824232">
    <property type="component" value="Unassembled WGS sequence"/>
</dbReference>
<name>A0A9D1DUP3_9FIRM</name>
<reference evidence="1" key="2">
    <citation type="journal article" date="2021" name="PeerJ">
        <title>Extensive microbial diversity within the chicken gut microbiome revealed by metagenomics and culture.</title>
        <authorList>
            <person name="Gilroy R."/>
            <person name="Ravi A."/>
            <person name="Getino M."/>
            <person name="Pursley I."/>
            <person name="Horton D.L."/>
            <person name="Alikhan N.F."/>
            <person name="Baker D."/>
            <person name="Gharbi K."/>
            <person name="Hall N."/>
            <person name="Watson M."/>
            <person name="Adriaenssens E.M."/>
            <person name="Foster-Nyarko E."/>
            <person name="Jarju S."/>
            <person name="Secka A."/>
            <person name="Antonio M."/>
            <person name="Oren A."/>
            <person name="Chaudhuri R.R."/>
            <person name="La Ragione R."/>
            <person name="Hildebrand F."/>
            <person name="Pallen M.J."/>
        </authorList>
    </citation>
    <scope>NUCLEOTIDE SEQUENCE</scope>
    <source>
        <strain evidence="1">CHK184-20233</strain>
    </source>
</reference>
<evidence type="ECO:0000313" key="1">
    <source>
        <dbReference type="EMBL" id="HIR59282.1"/>
    </source>
</evidence>
<sequence length="199" mass="24072">MSNTDILKVTQYMKYYIDNYSIIENERINLFEELCFDIACVLQEWSGNTYVGIKKEKKKKYIFQNFFICLNDLINYLTKNKISFLESEFLKYIKYNGKLYRYLGTGNPINQKMNIKPIYNDIFVSWSKEERNSYIESKLYGKMTLLYCDTSNKYFGIDLEGFQKFYNKTFKDRFYISRGNEREVVFPTIKETIYDIKYL</sequence>
<comment type="caution">
    <text evidence="1">The sequence shown here is derived from an EMBL/GenBank/DDBJ whole genome shotgun (WGS) entry which is preliminary data.</text>
</comment>
<dbReference type="EMBL" id="DVHC01000045">
    <property type="protein sequence ID" value="HIR59282.1"/>
    <property type="molecule type" value="Genomic_DNA"/>
</dbReference>
<proteinExistence type="predicted"/>